<reference evidence="6 7" key="1">
    <citation type="submission" date="2022-05" db="EMBL/GenBank/DDBJ databases">
        <authorList>
            <consortium name="Genoscope - CEA"/>
            <person name="William W."/>
        </authorList>
    </citation>
    <scope>NUCLEOTIDE SEQUENCE [LARGE SCALE GENOMIC DNA]</scope>
</reference>
<feature type="non-terminal residue" evidence="6">
    <location>
        <position position="1"/>
    </location>
</feature>
<keyword evidence="3" id="KW-0862">Zinc</keyword>
<dbReference type="InterPro" id="IPR036691">
    <property type="entry name" value="Endo/exonu/phosph_ase_sf"/>
</dbReference>
<dbReference type="CDD" id="cd15489">
    <property type="entry name" value="PHD_SF"/>
    <property type="match status" value="1"/>
</dbReference>
<evidence type="ECO:0000259" key="5">
    <source>
        <dbReference type="PROSITE" id="PS50016"/>
    </source>
</evidence>
<evidence type="ECO:0000256" key="1">
    <source>
        <dbReference type="ARBA" id="ARBA00022723"/>
    </source>
</evidence>
<sequence length="281" mass="31594">RVSRYANSDSTFQLIRVVISGDVSENPGPTVNKPKCQQCFRTIARNHRIIICSSCDSTYHTKCGGVTPKQHNTITTSDQTWNCLHCAQLTATLSNDALTELPFSHTTDESFSSLFGGNHEDSIGNLTADLATNADDLYNMANELNAAPKDSRVGHLNICSLRNKIDELRLIQNICRFDILGITETHLNSTDADHDIHIDGLEFLRLDRKERKGGGCVLYYANYVNVTHRKDLAKKGLEAIWIQAKFPSTNVLFSVIYRSELYSPNFFTNLQDVMEKAWMKT</sequence>
<dbReference type="InterPro" id="IPR019787">
    <property type="entry name" value="Znf_PHD-finger"/>
</dbReference>
<dbReference type="Gene3D" id="3.30.40.10">
    <property type="entry name" value="Zinc/RING finger domain, C3HC4 (zinc finger)"/>
    <property type="match status" value="1"/>
</dbReference>
<dbReference type="InterPro" id="IPR019786">
    <property type="entry name" value="Zinc_finger_PHD-type_CS"/>
</dbReference>
<protein>
    <recommendedName>
        <fullName evidence="5">PHD-type domain-containing protein</fullName>
    </recommendedName>
</protein>
<dbReference type="EMBL" id="CALNXK010000038">
    <property type="protein sequence ID" value="CAH3123094.1"/>
    <property type="molecule type" value="Genomic_DNA"/>
</dbReference>
<evidence type="ECO:0000256" key="4">
    <source>
        <dbReference type="PROSITE-ProRule" id="PRU00146"/>
    </source>
</evidence>
<keyword evidence="7" id="KW-1185">Reference proteome</keyword>
<gene>
    <name evidence="6" type="ORF">PLOB_00029917</name>
</gene>
<dbReference type="Proteomes" id="UP001159405">
    <property type="component" value="Unassembled WGS sequence"/>
</dbReference>
<evidence type="ECO:0000256" key="3">
    <source>
        <dbReference type="ARBA" id="ARBA00022833"/>
    </source>
</evidence>
<feature type="non-terminal residue" evidence="6">
    <location>
        <position position="281"/>
    </location>
</feature>
<dbReference type="InterPro" id="IPR011011">
    <property type="entry name" value="Znf_FYVE_PHD"/>
</dbReference>
<keyword evidence="1" id="KW-0479">Metal-binding</keyword>
<dbReference type="SUPFAM" id="SSF56219">
    <property type="entry name" value="DNase I-like"/>
    <property type="match status" value="1"/>
</dbReference>
<dbReference type="PROSITE" id="PS01359">
    <property type="entry name" value="ZF_PHD_1"/>
    <property type="match status" value="1"/>
</dbReference>
<evidence type="ECO:0000313" key="7">
    <source>
        <dbReference type="Proteomes" id="UP001159405"/>
    </source>
</evidence>
<evidence type="ECO:0000313" key="6">
    <source>
        <dbReference type="EMBL" id="CAH3123094.1"/>
    </source>
</evidence>
<feature type="domain" description="PHD-type" evidence="5">
    <location>
        <begin position="33"/>
        <end position="89"/>
    </location>
</feature>
<proteinExistence type="predicted"/>
<comment type="caution">
    <text evidence="6">The sequence shown here is derived from an EMBL/GenBank/DDBJ whole genome shotgun (WGS) entry which is preliminary data.</text>
</comment>
<accession>A0ABN8NVV5</accession>
<evidence type="ECO:0000256" key="2">
    <source>
        <dbReference type="ARBA" id="ARBA00022771"/>
    </source>
</evidence>
<dbReference type="Gene3D" id="3.60.10.10">
    <property type="entry name" value="Endonuclease/exonuclease/phosphatase"/>
    <property type="match status" value="1"/>
</dbReference>
<dbReference type="InterPro" id="IPR013083">
    <property type="entry name" value="Znf_RING/FYVE/PHD"/>
</dbReference>
<keyword evidence="2 4" id="KW-0863">Zinc-finger</keyword>
<dbReference type="PROSITE" id="PS50016">
    <property type="entry name" value="ZF_PHD_2"/>
    <property type="match status" value="1"/>
</dbReference>
<organism evidence="6 7">
    <name type="scientific">Porites lobata</name>
    <dbReference type="NCBI Taxonomy" id="104759"/>
    <lineage>
        <taxon>Eukaryota</taxon>
        <taxon>Metazoa</taxon>
        <taxon>Cnidaria</taxon>
        <taxon>Anthozoa</taxon>
        <taxon>Hexacorallia</taxon>
        <taxon>Scleractinia</taxon>
        <taxon>Fungiina</taxon>
        <taxon>Poritidae</taxon>
        <taxon>Porites</taxon>
    </lineage>
</organism>
<dbReference type="SUPFAM" id="SSF57903">
    <property type="entry name" value="FYVE/PHD zinc finger"/>
    <property type="match status" value="1"/>
</dbReference>
<name>A0ABN8NVV5_9CNID</name>